<gene>
    <name evidence="2" type="ORF">METZ01_LOCUS102309</name>
</gene>
<dbReference type="GO" id="GO:0016020">
    <property type="term" value="C:membrane"/>
    <property type="evidence" value="ECO:0007669"/>
    <property type="project" value="GOC"/>
</dbReference>
<dbReference type="InterPro" id="IPR005135">
    <property type="entry name" value="Endo/exonuclease/phosphatase"/>
</dbReference>
<dbReference type="InterPro" id="IPR051916">
    <property type="entry name" value="GPI-anchor_lipid_remodeler"/>
</dbReference>
<proteinExistence type="predicted"/>
<dbReference type="GO" id="GO:0003824">
    <property type="term" value="F:catalytic activity"/>
    <property type="evidence" value="ECO:0007669"/>
    <property type="project" value="InterPro"/>
</dbReference>
<feature type="non-terminal residue" evidence="2">
    <location>
        <position position="195"/>
    </location>
</feature>
<dbReference type="PROSITE" id="PS51257">
    <property type="entry name" value="PROKAR_LIPOPROTEIN"/>
    <property type="match status" value="1"/>
</dbReference>
<evidence type="ECO:0000313" key="2">
    <source>
        <dbReference type="EMBL" id="SVA49455.1"/>
    </source>
</evidence>
<dbReference type="GO" id="GO:0006506">
    <property type="term" value="P:GPI anchor biosynthetic process"/>
    <property type="evidence" value="ECO:0007669"/>
    <property type="project" value="TreeGrafter"/>
</dbReference>
<feature type="domain" description="Endonuclease/exonuclease/phosphatase" evidence="1">
    <location>
        <begin position="50"/>
        <end position="185"/>
    </location>
</feature>
<reference evidence="2" key="1">
    <citation type="submission" date="2018-05" db="EMBL/GenBank/DDBJ databases">
        <authorList>
            <person name="Lanie J.A."/>
            <person name="Ng W.-L."/>
            <person name="Kazmierczak K.M."/>
            <person name="Andrzejewski T.M."/>
            <person name="Davidsen T.M."/>
            <person name="Wayne K.J."/>
            <person name="Tettelin H."/>
            <person name="Glass J.I."/>
            <person name="Rusch D."/>
            <person name="Podicherti R."/>
            <person name="Tsui H.-C.T."/>
            <person name="Winkler M.E."/>
        </authorList>
    </citation>
    <scope>NUCLEOTIDE SEQUENCE</scope>
</reference>
<dbReference type="PANTHER" id="PTHR14859:SF1">
    <property type="entry name" value="PGAP2-INTERACTING PROTEIN"/>
    <property type="match status" value="1"/>
</dbReference>
<dbReference type="InterPro" id="IPR036691">
    <property type="entry name" value="Endo/exonu/phosph_ase_sf"/>
</dbReference>
<protein>
    <recommendedName>
        <fullName evidence="1">Endonuclease/exonuclease/phosphatase domain-containing protein</fullName>
    </recommendedName>
</protein>
<dbReference type="EMBL" id="UINC01011177">
    <property type="protein sequence ID" value="SVA49455.1"/>
    <property type="molecule type" value="Genomic_DNA"/>
</dbReference>
<sequence>MKKLFITLGIIFLFSCEPFVTEFDDLTDAIMYQAANKTSHQYDGADLKVVTWNIRFGIARFPFFGDSCGDGVILDDVAIERNMLAIADSIVAMDADIVLLQEVDVSSKRTGYMDQVQFLLDNTHLNYGCYASMWKADYIPSDGIGRIDAGNAILSKYVLTDAERIQLRLRTDQDGLTKYFYLRRNIVKAKIPALA</sequence>
<name>A0A381WAE3_9ZZZZ</name>
<organism evidence="2">
    <name type="scientific">marine metagenome</name>
    <dbReference type="NCBI Taxonomy" id="408172"/>
    <lineage>
        <taxon>unclassified sequences</taxon>
        <taxon>metagenomes</taxon>
        <taxon>ecological metagenomes</taxon>
    </lineage>
</organism>
<accession>A0A381WAE3</accession>
<dbReference type="SUPFAM" id="SSF56219">
    <property type="entry name" value="DNase I-like"/>
    <property type="match status" value="1"/>
</dbReference>
<dbReference type="Pfam" id="PF03372">
    <property type="entry name" value="Exo_endo_phos"/>
    <property type="match status" value="1"/>
</dbReference>
<dbReference type="Gene3D" id="3.60.10.10">
    <property type="entry name" value="Endonuclease/exonuclease/phosphatase"/>
    <property type="match status" value="1"/>
</dbReference>
<evidence type="ECO:0000259" key="1">
    <source>
        <dbReference type="Pfam" id="PF03372"/>
    </source>
</evidence>
<dbReference type="AlphaFoldDB" id="A0A381WAE3"/>
<dbReference type="PANTHER" id="PTHR14859">
    <property type="entry name" value="CALCOFLUOR WHITE HYPERSENSITIVE PROTEIN PRECURSOR"/>
    <property type="match status" value="1"/>
</dbReference>